<comment type="caution">
    <text evidence="2">The sequence shown here is derived from an EMBL/GenBank/DDBJ whole genome shotgun (WGS) entry which is preliminary data.</text>
</comment>
<proteinExistence type="predicted"/>
<organism evidence="2 3">
    <name type="scientific">Gigaspora margarita</name>
    <dbReference type="NCBI Taxonomy" id="4874"/>
    <lineage>
        <taxon>Eukaryota</taxon>
        <taxon>Fungi</taxon>
        <taxon>Fungi incertae sedis</taxon>
        <taxon>Mucoromycota</taxon>
        <taxon>Glomeromycotina</taxon>
        <taxon>Glomeromycetes</taxon>
        <taxon>Diversisporales</taxon>
        <taxon>Gigasporaceae</taxon>
        <taxon>Gigaspora</taxon>
    </lineage>
</organism>
<accession>A0A8H4A8I8</accession>
<gene>
    <name evidence="2" type="ORF">F8M41_000893</name>
</gene>
<dbReference type="EMBL" id="WTPW01001072">
    <property type="protein sequence ID" value="KAF0458835.1"/>
    <property type="molecule type" value="Genomic_DNA"/>
</dbReference>
<protein>
    <submittedName>
        <fullName evidence="2">Uncharacterized protein</fullName>
    </submittedName>
</protein>
<dbReference type="Proteomes" id="UP000439903">
    <property type="component" value="Unassembled WGS sequence"/>
</dbReference>
<reference evidence="2 3" key="1">
    <citation type="journal article" date="2019" name="Environ. Microbiol.">
        <title>At the nexus of three kingdoms: the genome of the mycorrhizal fungus Gigaspora margarita provides insights into plant, endobacterial and fungal interactions.</title>
        <authorList>
            <person name="Venice F."/>
            <person name="Ghignone S."/>
            <person name="Salvioli di Fossalunga A."/>
            <person name="Amselem J."/>
            <person name="Novero M."/>
            <person name="Xianan X."/>
            <person name="Sedzielewska Toro K."/>
            <person name="Morin E."/>
            <person name="Lipzen A."/>
            <person name="Grigoriev I.V."/>
            <person name="Henrissat B."/>
            <person name="Martin F.M."/>
            <person name="Bonfante P."/>
        </authorList>
    </citation>
    <scope>NUCLEOTIDE SEQUENCE [LARGE SCALE GENOMIC DNA]</scope>
    <source>
        <strain evidence="2 3">BEG34</strain>
    </source>
</reference>
<keyword evidence="3" id="KW-1185">Reference proteome</keyword>
<evidence type="ECO:0000313" key="2">
    <source>
        <dbReference type="EMBL" id="KAF0458835.1"/>
    </source>
</evidence>
<feature type="region of interest" description="Disordered" evidence="1">
    <location>
        <begin position="95"/>
        <end position="120"/>
    </location>
</feature>
<evidence type="ECO:0000313" key="3">
    <source>
        <dbReference type="Proteomes" id="UP000439903"/>
    </source>
</evidence>
<name>A0A8H4A8I8_GIGMA</name>
<sequence>MKEIFERVSIYYRQKCKNDKISVYLRSLETIADKNEGQRSRRAKELLTKYRMSDRPDRKTARKYDKRKIGNPSFNINKIENSTVDVQGNISKIINNASDQNDRPAKKKKPSYVEPKSEEEEFEEGLTMFFKSSELSQMQELVSEAIKNSNDNFNIYFYLSDYTSLSNTDLKV</sequence>
<evidence type="ECO:0000256" key="1">
    <source>
        <dbReference type="SAM" id="MobiDB-lite"/>
    </source>
</evidence>
<dbReference type="AlphaFoldDB" id="A0A8H4A8I8"/>
<dbReference type="OrthoDB" id="2430695at2759"/>